<evidence type="ECO:0000256" key="6">
    <source>
        <dbReference type="SAM" id="MobiDB-lite"/>
    </source>
</evidence>
<accession>A0A100YVV0</accession>
<evidence type="ECO:0008006" key="10">
    <source>
        <dbReference type="Google" id="ProtNLM"/>
    </source>
</evidence>
<feature type="transmembrane region" description="Helical" evidence="7">
    <location>
        <begin position="101"/>
        <end position="117"/>
    </location>
</feature>
<protein>
    <recommendedName>
        <fullName evidence="10">Flippase-like domain-containing protein</fullName>
    </recommendedName>
</protein>
<evidence type="ECO:0000313" key="9">
    <source>
        <dbReference type="Proteomes" id="UP000054078"/>
    </source>
</evidence>
<dbReference type="EMBL" id="LOJF01000009">
    <property type="protein sequence ID" value="KUH58639.1"/>
    <property type="molecule type" value="Genomic_DNA"/>
</dbReference>
<dbReference type="Proteomes" id="UP000054078">
    <property type="component" value="Unassembled WGS sequence"/>
</dbReference>
<dbReference type="GO" id="GO:0005886">
    <property type="term" value="C:plasma membrane"/>
    <property type="evidence" value="ECO:0007669"/>
    <property type="project" value="UniProtKB-SubCell"/>
</dbReference>
<sequence>MPGTGGSEGFVAEDADKNVPAAQKRPKAPKPQVVGAKVSPAKSKAKLAPKATGAAPKAAAGSAPKAGAGAKVKYRVNAVKAVSAQDREADKQSMGQVHKSLVFLGIVTLAYLAYLIFSGQMDVFLSSLSQVDSSWILRGALCYLVYYAIGVSAYVLSVVADPNSPVGVRDLMSVEAAGIFFMNLTPNGMGAAPAQIYRLTRSGLSVGGAGALHSTRFIMYEAGEGIFAAIMLIFRLDYFLNSFGDFIIIGILLFAFKILECVVLFAICAYPKFFSSIGNWVLRFANKHGWVKDYDHWYQVVNNQIMEFSDGFKSAAKNRGDLIGVLVLTLLQLGCLYALPWFVLNAFGKEADLITCLASGSMLELLTSAIPLPGGTGGAEGGFALLFGKMFGAQASAGFVLWRAIEYFLPTLCAAPLLGLRSTSGESINHRFKRYGARLHGLFSRRGGGKGSGGIKITFK</sequence>
<name>A0A100YVV0_TRASO</name>
<evidence type="ECO:0000256" key="7">
    <source>
        <dbReference type="SAM" id="Phobius"/>
    </source>
</evidence>
<reference evidence="8 9" key="1">
    <citation type="submission" date="2015-12" db="EMBL/GenBank/DDBJ databases">
        <title>Draft Genome Sequence of Olsenella scatoligenes SK9K4T; a Producer of 3-Methylindole- (skatole) and 4-Methylphenol- (p-cresol) Isolated from Pig Feces.</title>
        <authorList>
            <person name="Li X."/>
            <person name="Borg B."/>
            <person name="Canibe N."/>
        </authorList>
    </citation>
    <scope>NUCLEOTIDE SEQUENCE [LARGE SCALE GENOMIC DNA]</scope>
    <source>
        <strain evidence="8 9">SK9K4</strain>
    </source>
</reference>
<dbReference type="PANTHER" id="PTHR37693">
    <property type="entry name" value="PHOSPHATIDYLGLYCEROL LYSYLTRANSFERASE"/>
    <property type="match status" value="1"/>
</dbReference>
<dbReference type="STRING" id="1299998.AUL39_06600"/>
<feature type="transmembrane region" description="Helical" evidence="7">
    <location>
        <begin position="322"/>
        <end position="344"/>
    </location>
</feature>
<feature type="transmembrane region" description="Helical" evidence="7">
    <location>
        <begin position="246"/>
        <end position="270"/>
    </location>
</feature>
<proteinExistence type="predicted"/>
<dbReference type="AlphaFoldDB" id="A0A100YVV0"/>
<evidence type="ECO:0000256" key="3">
    <source>
        <dbReference type="ARBA" id="ARBA00022692"/>
    </source>
</evidence>
<keyword evidence="5 7" id="KW-0472">Membrane</keyword>
<evidence type="ECO:0000313" key="8">
    <source>
        <dbReference type="EMBL" id="KUH58639.1"/>
    </source>
</evidence>
<feature type="transmembrane region" description="Helical" evidence="7">
    <location>
        <begin position="217"/>
        <end position="234"/>
    </location>
</feature>
<keyword evidence="2" id="KW-1003">Cell membrane</keyword>
<keyword evidence="9" id="KW-1185">Reference proteome</keyword>
<evidence type="ECO:0000256" key="1">
    <source>
        <dbReference type="ARBA" id="ARBA00004651"/>
    </source>
</evidence>
<feature type="transmembrane region" description="Helical" evidence="7">
    <location>
        <begin position="137"/>
        <end position="159"/>
    </location>
</feature>
<dbReference type="InterPro" id="IPR022791">
    <property type="entry name" value="L-PG_synthase/AglD"/>
</dbReference>
<feature type="region of interest" description="Disordered" evidence="6">
    <location>
        <begin position="1"/>
        <end position="64"/>
    </location>
</feature>
<keyword evidence="3 7" id="KW-0812">Transmembrane</keyword>
<keyword evidence="4 7" id="KW-1133">Transmembrane helix</keyword>
<dbReference type="Pfam" id="PF03706">
    <property type="entry name" value="LPG_synthase_TM"/>
    <property type="match status" value="1"/>
</dbReference>
<evidence type="ECO:0000256" key="2">
    <source>
        <dbReference type="ARBA" id="ARBA00022475"/>
    </source>
</evidence>
<dbReference type="NCBIfam" id="TIGR00374">
    <property type="entry name" value="flippase-like domain"/>
    <property type="match status" value="1"/>
</dbReference>
<gene>
    <name evidence="8" type="ORF">AUL39_06600</name>
</gene>
<dbReference type="PANTHER" id="PTHR37693:SF1">
    <property type="entry name" value="INTEGRAL MEMBRANE PROTEIN"/>
    <property type="match status" value="1"/>
</dbReference>
<evidence type="ECO:0000256" key="4">
    <source>
        <dbReference type="ARBA" id="ARBA00022989"/>
    </source>
</evidence>
<evidence type="ECO:0000256" key="5">
    <source>
        <dbReference type="ARBA" id="ARBA00023136"/>
    </source>
</evidence>
<organism evidence="8 9">
    <name type="scientific">Tractidigestivibacter scatoligenes</name>
    <name type="common">Olsenella scatoligenes</name>
    <dbReference type="NCBI Taxonomy" id="1299998"/>
    <lineage>
        <taxon>Bacteria</taxon>
        <taxon>Bacillati</taxon>
        <taxon>Actinomycetota</taxon>
        <taxon>Coriobacteriia</taxon>
        <taxon>Coriobacteriales</taxon>
        <taxon>Atopobiaceae</taxon>
        <taxon>Tractidigestivibacter</taxon>
    </lineage>
</organism>
<comment type="subcellular location">
    <subcellularLocation>
        <location evidence="1">Cell membrane</location>
        <topology evidence="1">Multi-pass membrane protein</topology>
    </subcellularLocation>
</comment>
<comment type="caution">
    <text evidence="8">The sequence shown here is derived from an EMBL/GenBank/DDBJ whole genome shotgun (WGS) entry which is preliminary data.</text>
</comment>
<feature type="compositionally biased region" description="Low complexity" evidence="6">
    <location>
        <begin position="30"/>
        <end position="64"/>
    </location>
</feature>